<evidence type="ECO:0000256" key="2">
    <source>
        <dbReference type="ARBA" id="ARBA00023102"/>
    </source>
</evidence>
<dbReference type="PANTHER" id="PTHR23133">
    <property type="entry name" value="IMIDAZOLEGLYCEROL-PHOSPHATE DEHYDRATASE HIS7"/>
    <property type="match status" value="1"/>
</dbReference>
<dbReference type="InterPro" id="IPR038494">
    <property type="entry name" value="IGPD_sf"/>
</dbReference>
<keyword evidence="4" id="KW-1185">Reference proteome</keyword>
<dbReference type="InterPro" id="IPR000807">
    <property type="entry name" value="ImidazoleglycerolP_deHydtase"/>
</dbReference>
<keyword evidence="2" id="KW-0368">Histidine biosynthesis</keyword>
<evidence type="ECO:0000256" key="3">
    <source>
        <dbReference type="ARBA" id="ARBA00023239"/>
    </source>
</evidence>
<keyword evidence="3" id="KW-0456">Lyase</keyword>
<dbReference type="InParanoid" id="A0A6I9SPH8"/>
<organism evidence="4 5">
    <name type="scientific">Sesamum indicum</name>
    <name type="common">Oriental sesame</name>
    <name type="synonym">Sesamum orientale</name>
    <dbReference type="NCBI Taxonomy" id="4182"/>
    <lineage>
        <taxon>Eukaryota</taxon>
        <taxon>Viridiplantae</taxon>
        <taxon>Streptophyta</taxon>
        <taxon>Embryophyta</taxon>
        <taxon>Tracheophyta</taxon>
        <taxon>Spermatophyta</taxon>
        <taxon>Magnoliopsida</taxon>
        <taxon>eudicotyledons</taxon>
        <taxon>Gunneridae</taxon>
        <taxon>Pentapetalae</taxon>
        <taxon>asterids</taxon>
        <taxon>lamiids</taxon>
        <taxon>Lamiales</taxon>
        <taxon>Pedaliaceae</taxon>
        <taxon>Sesamum</taxon>
    </lineage>
</organism>
<reference evidence="5" key="1">
    <citation type="submission" date="2025-08" db="UniProtKB">
        <authorList>
            <consortium name="RefSeq"/>
        </authorList>
    </citation>
    <scope>IDENTIFICATION</scope>
</reference>
<evidence type="ECO:0000256" key="1">
    <source>
        <dbReference type="ARBA" id="ARBA00022605"/>
    </source>
</evidence>
<dbReference type="GO" id="GO:0000105">
    <property type="term" value="P:L-histidine biosynthetic process"/>
    <property type="evidence" value="ECO:0007669"/>
    <property type="project" value="UniProtKB-KW"/>
</dbReference>
<dbReference type="GO" id="GO:0004424">
    <property type="term" value="F:imidazoleglycerol-phosphate dehydratase activity"/>
    <property type="evidence" value="ECO:0007669"/>
    <property type="project" value="InterPro"/>
</dbReference>
<dbReference type="KEGG" id="sind:105156997"/>
<name>A0A6I9SPH8_SESIN</name>
<dbReference type="InterPro" id="IPR020568">
    <property type="entry name" value="Ribosomal_Su5_D2-typ_SF"/>
</dbReference>
<protein>
    <submittedName>
        <fullName evidence="5">Imidazoleglycerol-phosphate dehydratase</fullName>
    </submittedName>
</protein>
<keyword evidence="1" id="KW-0028">Amino-acid biosynthesis</keyword>
<accession>A0A6I9SPH8</accession>
<proteinExistence type="predicted"/>
<dbReference type="Pfam" id="PF00475">
    <property type="entry name" value="IGPD"/>
    <property type="match status" value="1"/>
</dbReference>
<dbReference type="SUPFAM" id="SSF54211">
    <property type="entry name" value="Ribosomal protein S5 domain 2-like"/>
    <property type="match status" value="2"/>
</dbReference>
<sequence>MAPSSSDSSLPEFCYFKPPQIHLFHESITVDNSSGQIRPRIRFGTGTIIKSEAKVTAEINLDGFAVPDNSTGVSALDGMLNKFAFYAAFEVRTRVVDAHYDVYHLTEDVGLALGNALSEALADKRGITGCGDFSAVHDEALVQVSLDLSGGPHFSCVLSIAEERFETYDPQLVVPFFGSLVKASGMTVHIQQIAGSTADHIIEATCKAFARALRQATEYETRRGGSLSSSQGVF</sequence>
<dbReference type="PANTHER" id="PTHR23133:SF2">
    <property type="entry name" value="IMIDAZOLEGLYCEROL-PHOSPHATE DEHYDRATASE"/>
    <property type="match status" value="1"/>
</dbReference>
<dbReference type="Gene3D" id="3.30.230.40">
    <property type="entry name" value="Imidazole glycerol phosphate dehydratase, domain 1"/>
    <property type="match status" value="2"/>
</dbReference>
<dbReference type="AlphaFoldDB" id="A0A6I9SPH8"/>
<dbReference type="RefSeq" id="XP_011071582.1">
    <property type="nucleotide sequence ID" value="XM_011073280.2"/>
</dbReference>
<dbReference type="OrthoDB" id="447729at2759"/>
<evidence type="ECO:0000313" key="4">
    <source>
        <dbReference type="Proteomes" id="UP000504604"/>
    </source>
</evidence>
<dbReference type="GeneID" id="105156997"/>
<gene>
    <name evidence="5" type="primary">LOC105156997</name>
</gene>
<evidence type="ECO:0000313" key="5">
    <source>
        <dbReference type="RefSeq" id="XP_011071582.1"/>
    </source>
</evidence>
<dbReference type="Proteomes" id="UP000504604">
    <property type="component" value="Linkage group LG3"/>
</dbReference>